<name>A0A5C4J2I8_9ACTN</name>
<dbReference type="EMBL" id="VCKW01000245">
    <property type="protein sequence ID" value="TMQ90988.1"/>
    <property type="molecule type" value="Genomic_DNA"/>
</dbReference>
<dbReference type="RefSeq" id="WP_138649120.1">
    <property type="nucleotide sequence ID" value="NZ_VCKW01000245.1"/>
</dbReference>
<comment type="caution">
    <text evidence="1">The sequence shown here is derived from an EMBL/GenBank/DDBJ whole genome shotgun (WGS) entry which is preliminary data.</text>
</comment>
<dbReference type="AlphaFoldDB" id="A0A5C4J2I8"/>
<dbReference type="GO" id="GO:0008168">
    <property type="term" value="F:methyltransferase activity"/>
    <property type="evidence" value="ECO:0007669"/>
    <property type="project" value="UniProtKB-KW"/>
</dbReference>
<protein>
    <submittedName>
        <fullName evidence="1">SAM-dependent methyltransferase</fullName>
    </submittedName>
</protein>
<proteinExistence type="predicted"/>
<keyword evidence="1" id="KW-0808">Transferase</keyword>
<dbReference type="InterPro" id="IPR006764">
    <property type="entry name" value="SAM_dep_MeTrfase_SAV2177_type"/>
</dbReference>
<dbReference type="InterPro" id="IPR029063">
    <property type="entry name" value="SAM-dependent_MTases_sf"/>
</dbReference>
<dbReference type="Gene3D" id="3.40.50.150">
    <property type="entry name" value="Vaccinia Virus protein VP39"/>
    <property type="match status" value="1"/>
</dbReference>
<dbReference type="Pfam" id="PF04672">
    <property type="entry name" value="Methyltransf_19"/>
    <property type="match status" value="1"/>
</dbReference>
<keyword evidence="2" id="KW-1185">Reference proteome</keyword>
<gene>
    <name evidence="1" type="ORF">ETD83_32960</name>
</gene>
<dbReference type="GO" id="GO:0032259">
    <property type="term" value="P:methylation"/>
    <property type="evidence" value="ECO:0007669"/>
    <property type="project" value="UniProtKB-KW"/>
</dbReference>
<dbReference type="PIRSF" id="PIRSF017393">
    <property type="entry name" value="MTase_SAV2177"/>
    <property type="match status" value="1"/>
</dbReference>
<accession>A0A5C4J2I8</accession>
<dbReference type="Proteomes" id="UP000309174">
    <property type="component" value="Unassembled WGS sequence"/>
</dbReference>
<evidence type="ECO:0000313" key="2">
    <source>
        <dbReference type="Proteomes" id="UP000309174"/>
    </source>
</evidence>
<evidence type="ECO:0000313" key="1">
    <source>
        <dbReference type="EMBL" id="TMQ90988.1"/>
    </source>
</evidence>
<dbReference type="OrthoDB" id="3216820at2"/>
<dbReference type="SUPFAM" id="SSF53335">
    <property type="entry name" value="S-adenosyl-L-methionine-dependent methyltransferases"/>
    <property type="match status" value="1"/>
</dbReference>
<keyword evidence="1" id="KW-0489">Methyltransferase</keyword>
<organism evidence="1 2">
    <name type="scientific">Actinomadura soli</name>
    <dbReference type="NCBI Taxonomy" id="2508997"/>
    <lineage>
        <taxon>Bacteria</taxon>
        <taxon>Bacillati</taxon>
        <taxon>Actinomycetota</taxon>
        <taxon>Actinomycetes</taxon>
        <taxon>Streptosporangiales</taxon>
        <taxon>Thermomonosporaceae</taxon>
        <taxon>Actinomadura</taxon>
    </lineage>
</organism>
<reference evidence="1 2" key="1">
    <citation type="submission" date="2019-05" db="EMBL/GenBank/DDBJ databases">
        <title>Draft genome sequence of Actinomadura sp. 14C53.</title>
        <authorList>
            <person name="Saricaoglu S."/>
            <person name="Isik K."/>
        </authorList>
    </citation>
    <scope>NUCLEOTIDE SEQUENCE [LARGE SCALE GENOMIC DNA]</scope>
    <source>
        <strain evidence="1 2">14C53</strain>
    </source>
</reference>
<sequence length="281" mass="29902">MSAHDTAVDCSAVTGDPIELDTSTPVMARVWNVWSSGKDGGPVEQQFGAQVEQRYPQIVDVARFRLIFRALAVRAMVEEYGLRQLLVIGVDVPLRDEVHDIAQRIDPLTRVVYADTDLWVMTHARALLTSSAPGGCAHVDADLHDPGALLDQVAATLTLAEPVGVLLINSLDAVDDPTAAHTLAVLRTALPGGSCLAICHLGGNTGRGLTALGALRDRPIPGLPHARTLDGIQALFTDLDLAEPGLVTAPHWRPEPSPWAPLDGVDLWCGVGRVPDRAGAR</sequence>